<comment type="caution">
    <text evidence="1">The sequence shown here is derived from an EMBL/GenBank/DDBJ whole genome shotgun (WGS) entry which is preliminary data.</text>
</comment>
<dbReference type="AlphaFoldDB" id="A0A9W8PZH6"/>
<proteinExistence type="predicted"/>
<evidence type="ECO:0000313" key="2">
    <source>
        <dbReference type="Proteomes" id="UP001152130"/>
    </source>
</evidence>
<dbReference type="EMBL" id="JAPDHF010000002">
    <property type="protein sequence ID" value="KAJ4022731.1"/>
    <property type="molecule type" value="Genomic_DNA"/>
</dbReference>
<keyword evidence="2" id="KW-1185">Reference proteome</keyword>
<evidence type="ECO:0000313" key="1">
    <source>
        <dbReference type="EMBL" id="KAJ4022731.1"/>
    </source>
</evidence>
<name>A0A9W8PZH6_9HYPO</name>
<dbReference type="Proteomes" id="UP001152130">
    <property type="component" value="Unassembled WGS sequence"/>
</dbReference>
<accession>A0A9W8PZH6</accession>
<organism evidence="1 2">
    <name type="scientific">Fusarium irregulare</name>
    <dbReference type="NCBI Taxonomy" id="2494466"/>
    <lineage>
        <taxon>Eukaryota</taxon>
        <taxon>Fungi</taxon>
        <taxon>Dikarya</taxon>
        <taxon>Ascomycota</taxon>
        <taxon>Pezizomycotina</taxon>
        <taxon>Sordariomycetes</taxon>
        <taxon>Hypocreomycetidae</taxon>
        <taxon>Hypocreales</taxon>
        <taxon>Nectriaceae</taxon>
        <taxon>Fusarium</taxon>
        <taxon>Fusarium incarnatum-equiseti species complex</taxon>
    </lineage>
</organism>
<sequence length="1170" mass="134485">MSCPKPGHRELCRQLFITRYQQRLQRYTPPPYGVPSNSKDRLDTILPHLLNDKEFYHGRLYASNARLSLGPILWEAIGTIPDEYKVLCDMLVNPSGEFSRIYVEHLDKSGSAMYSRDRVQLMSPNDFFKTLETWDPRHRGLAFHSLANCLLSYRRWLCHHKLAELWALRPCHLNMILPLEYGLMVYIDDEWRRLAWVYLDSTLAATPSPINTRHMDSEVLQRLQEHKVSDDEEGEDNPHAVQVLFSAAGTGKTRHIFQLLQSRWGFYMVAPNLQPGDESVSAIDIVEPQRYGVSRDTLTVFEDHPQMDRQWLSGKVDLSFSIIGARCALLYEFLRKYPEETPAKWLSLQISCETSDPFDALYRLFRLSNSEYLYVDKNIAIHTAIPGYMVPSCYALLRDLPSEYFNGTLYHCFDEAQVALDNAEGWSIIFDLFSSLSVYDILATDWEPSVFETVRQHDETREEGQSGLGWIEEGMPAIYPILLISGTSLRLGELKNLTSCYADTGDTDRPGFHDVFPLVTSDEDFWKLYEDHTTNVLAELENACNMMRDASASHPPLMSRSGRPLALSVNQSTDFHNMRKLLHQPLEILPFQNILNLLGQIYKFLSIPDQVKNRGNKGFIPLSLEGLLDLESSEDVVVFLVFCLVQPLLNEEPPENIAIGQMAVNLFAGYGNLQPDQVLGVIQHELAQPLSQTFSFTQSSVILHETLKKLYMRSLITSYSLGQRGRYRWSTNYIEEIMMLSTSRMSTDYSLASIRSSIEQASINSKTKAMGALKSQMRKLKVDRPVLIQDLFRAAIRAELLSTPTIFQNKGHSHLVTYGFATVQRDGETMRYTLSEPIAVHAIMDYLRTDGEKEYQELMLQWLIHTQDDYEVRSMFGKATEWFVAMSFDRLLRRHSSDGTVLPDLLNRAKRRGVLLKQFGKAIRLDTENDKASILGAVVTIDSYALPEVRTVFEYDTYGTIWKWMSHFRLKGPGSTPTFMFPDINAGPDLIFILERQPPISVTDANQTLPSMRFQNTEKLFVAVQVKTGQSARFENAMETLIEFKWHKNINDISRDNDMQEIDYWKDVPFLLLLICTGITVKQTKIKRWIEKNASRIPQGRFLCVLDETVTSDIWGQDFVTLAETIRKQNMQQQGPWEQEIREREQRDIGGVTWEGQLAHQSRKRPRIDE</sequence>
<gene>
    <name evidence="1" type="ORF">NW766_001778</name>
</gene>
<dbReference type="OrthoDB" id="5065752at2759"/>
<reference evidence="1" key="1">
    <citation type="submission" date="2022-10" db="EMBL/GenBank/DDBJ databases">
        <title>Fusarium specimens isolated from Avocado Roots.</title>
        <authorList>
            <person name="Stajich J."/>
            <person name="Roper C."/>
            <person name="Heimlech-Rivalta G."/>
        </authorList>
    </citation>
    <scope>NUCLEOTIDE SEQUENCE</scope>
    <source>
        <strain evidence="1">CF00143</strain>
    </source>
</reference>
<protein>
    <submittedName>
        <fullName evidence="1">Uncharacterized protein</fullName>
    </submittedName>
</protein>